<dbReference type="FunFam" id="1.10.287.130:FF:000004">
    <property type="entry name" value="Ethylene receptor 1"/>
    <property type="match status" value="1"/>
</dbReference>
<dbReference type="SMART" id="SM00387">
    <property type="entry name" value="HATPase_c"/>
    <property type="match status" value="1"/>
</dbReference>
<dbReference type="SMART" id="SM00448">
    <property type="entry name" value="REC"/>
    <property type="match status" value="1"/>
</dbReference>
<evidence type="ECO:0000313" key="20">
    <source>
        <dbReference type="Proteomes" id="UP000052022"/>
    </source>
</evidence>
<dbReference type="SMART" id="SM00086">
    <property type="entry name" value="PAC"/>
    <property type="match status" value="1"/>
</dbReference>
<keyword evidence="12 14" id="KW-0472">Membrane</keyword>
<evidence type="ECO:0000256" key="6">
    <source>
        <dbReference type="ARBA" id="ARBA00022692"/>
    </source>
</evidence>
<evidence type="ECO:0000256" key="14">
    <source>
        <dbReference type="SAM" id="Phobius"/>
    </source>
</evidence>
<evidence type="ECO:0000256" key="3">
    <source>
        <dbReference type="ARBA" id="ARBA00012438"/>
    </source>
</evidence>
<dbReference type="EMBL" id="CYSD01000037">
    <property type="protein sequence ID" value="CUH79928.1"/>
    <property type="molecule type" value="Genomic_DNA"/>
</dbReference>
<dbReference type="FunFam" id="3.30.565.10:FF:000010">
    <property type="entry name" value="Sensor histidine kinase RcsC"/>
    <property type="match status" value="1"/>
</dbReference>
<dbReference type="SMART" id="SM00388">
    <property type="entry name" value="HisKA"/>
    <property type="match status" value="1"/>
</dbReference>
<evidence type="ECO:0000313" key="19">
    <source>
        <dbReference type="EMBL" id="CUH79928.1"/>
    </source>
</evidence>
<protein>
    <recommendedName>
        <fullName evidence="3">histidine kinase</fullName>
        <ecNumber evidence="3">2.7.13.3</ecNumber>
    </recommendedName>
</protein>
<dbReference type="SUPFAM" id="SSF55874">
    <property type="entry name" value="ATPase domain of HSP90 chaperone/DNA topoisomerase II/histidine kinase"/>
    <property type="match status" value="1"/>
</dbReference>
<keyword evidence="20" id="KW-1185">Reference proteome</keyword>
<dbReference type="Proteomes" id="UP000052022">
    <property type="component" value="Unassembled WGS sequence"/>
</dbReference>
<dbReference type="Pfam" id="PF00072">
    <property type="entry name" value="Response_reg"/>
    <property type="match status" value="1"/>
</dbReference>
<dbReference type="RefSeq" id="WP_058290646.1">
    <property type="nucleotide sequence ID" value="NZ_CYSD01000037.1"/>
</dbReference>
<dbReference type="CDD" id="cd17546">
    <property type="entry name" value="REC_hyHK_CKI1_RcsC-like"/>
    <property type="match status" value="1"/>
</dbReference>
<dbReference type="GO" id="GO:0016020">
    <property type="term" value="C:membrane"/>
    <property type="evidence" value="ECO:0007669"/>
    <property type="project" value="UniProtKB-SubCell"/>
</dbReference>
<comment type="subcellular location">
    <subcellularLocation>
        <location evidence="2">Membrane</location>
    </subcellularLocation>
</comment>
<name>A0A0P1GE04_9RHOB</name>
<dbReference type="Pfam" id="PF00989">
    <property type="entry name" value="PAS"/>
    <property type="match status" value="1"/>
</dbReference>
<sequence>MENLKPGTPGPLALHNEQFSKRGMLLRYARGRVATVWPRILIGAVVTLLLSAWFDPLLPLLLLFIYLVAELAETGFLFNLPALLERGMSLRSGFRIASVFAVGFALSVVAFAAFPMLYGLEADDGQLSLPVPFFSLCGILGPALTACFDLRYHRVASLLRVGILAASPIGIALYQQICCDVHYGTHAIGLLLTSCVTLCMALVWTGVYIQSRQKRSQRSMRSQALQRQALADAYMRLYDQKQEARRLALIAENANDSVMLLGRDGEILWANEAFTRITGYSADEAVGKSPCDILHFGEHIPDEVSAVERGRRNAEPFRMTLQNQRKDGTTIWLDTNQVPVFDEKGELEAFIAVERDITAIKHHEEQLEAAKAAAEEGARVKEEFLATMSHEFRTPMNGVLGMAQLLQETALNEAQREYVDTIQNSSQALLELINDVLDLSKMNASGVTLTEADFDPRACFGDALRLLRPQAREKGLTLALSVAPEVPQLLRGDHRRLRQIIMNLVGNAIKFTEKGSVEVSATARTEGDAVRFCFEVSDSGIGIAPEQLDKIFERFSQADAAITRKFGGTGLGLPISRHLAEAMGGTITVRSGLGDGATFAVDLLLSPAQTRPEGGAAPQPEIPTTLPEGVSLRVLVAEDNRVNRLIITKFLDGFPIELSFAEDGEEAVAKTLAERPQLVLMDVSMPRKNGLDATREIRAQAVEQPYITALTANVDDQSRQACIAAGMDGFLSKPLARRELVAILLQVAEQVSVPAPS</sequence>
<feature type="domain" description="Histidine kinase" evidence="15">
    <location>
        <begin position="387"/>
        <end position="607"/>
    </location>
</feature>
<dbReference type="InterPro" id="IPR000014">
    <property type="entry name" value="PAS"/>
</dbReference>
<dbReference type="PANTHER" id="PTHR45339:SF1">
    <property type="entry name" value="HYBRID SIGNAL TRANSDUCTION HISTIDINE KINASE J"/>
    <property type="match status" value="1"/>
</dbReference>
<feature type="transmembrane region" description="Helical" evidence="14">
    <location>
        <begin position="36"/>
        <end position="54"/>
    </location>
</feature>
<comment type="catalytic activity">
    <reaction evidence="1">
        <text>ATP + protein L-histidine = ADP + protein N-phospho-L-histidine.</text>
        <dbReference type="EC" id="2.7.13.3"/>
    </reaction>
</comment>
<feature type="domain" description="Response regulatory" evidence="16">
    <location>
        <begin position="633"/>
        <end position="748"/>
    </location>
</feature>
<feature type="modified residue" description="4-aspartylphosphate" evidence="13">
    <location>
        <position position="682"/>
    </location>
</feature>
<evidence type="ECO:0000259" key="18">
    <source>
        <dbReference type="PROSITE" id="PS50113"/>
    </source>
</evidence>
<dbReference type="InterPro" id="IPR001610">
    <property type="entry name" value="PAC"/>
</dbReference>
<dbReference type="SUPFAM" id="SSF52172">
    <property type="entry name" value="CheY-like"/>
    <property type="match status" value="1"/>
</dbReference>
<dbReference type="PANTHER" id="PTHR45339">
    <property type="entry name" value="HYBRID SIGNAL TRANSDUCTION HISTIDINE KINASE J"/>
    <property type="match status" value="1"/>
</dbReference>
<dbReference type="Pfam" id="PF00512">
    <property type="entry name" value="HisKA"/>
    <property type="match status" value="1"/>
</dbReference>
<dbReference type="SMART" id="SM00091">
    <property type="entry name" value="PAS"/>
    <property type="match status" value="1"/>
</dbReference>
<dbReference type="InterPro" id="IPR003594">
    <property type="entry name" value="HATPase_dom"/>
</dbReference>
<dbReference type="InterPro" id="IPR001789">
    <property type="entry name" value="Sig_transdc_resp-reg_receiver"/>
</dbReference>
<dbReference type="Gene3D" id="1.10.287.130">
    <property type="match status" value="1"/>
</dbReference>
<dbReference type="PROSITE" id="PS50109">
    <property type="entry name" value="HIS_KIN"/>
    <property type="match status" value="1"/>
</dbReference>
<proteinExistence type="predicted"/>
<feature type="transmembrane region" description="Helical" evidence="14">
    <location>
        <begin position="96"/>
        <end position="118"/>
    </location>
</feature>
<dbReference type="InterPro" id="IPR035965">
    <property type="entry name" value="PAS-like_dom_sf"/>
</dbReference>
<evidence type="ECO:0000256" key="10">
    <source>
        <dbReference type="ARBA" id="ARBA00022989"/>
    </source>
</evidence>
<gene>
    <name evidence="19" type="primary">luxQ_1</name>
    <name evidence="19" type="ORF">TRM7557_02645</name>
</gene>
<dbReference type="AlphaFoldDB" id="A0A0P1GE04"/>
<evidence type="ECO:0000256" key="9">
    <source>
        <dbReference type="ARBA" id="ARBA00022840"/>
    </source>
</evidence>
<organism evidence="19 20">
    <name type="scientific">Tritonibacter multivorans</name>
    <dbReference type="NCBI Taxonomy" id="928856"/>
    <lineage>
        <taxon>Bacteria</taxon>
        <taxon>Pseudomonadati</taxon>
        <taxon>Pseudomonadota</taxon>
        <taxon>Alphaproteobacteria</taxon>
        <taxon>Rhodobacterales</taxon>
        <taxon>Paracoccaceae</taxon>
        <taxon>Tritonibacter</taxon>
    </lineage>
</organism>
<keyword evidence="11" id="KW-0902">Two-component regulatory system</keyword>
<evidence type="ECO:0000259" key="17">
    <source>
        <dbReference type="PROSITE" id="PS50112"/>
    </source>
</evidence>
<evidence type="ECO:0000256" key="8">
    <source>
        <dbReference type="ARBA" id="ARBA00022777"/>
    </source>
</evidence>
<dbReference type="GO" id="GO:0000155">
    <property type="term" value="F:phosphorelay sensor kinase activity"/>
    <property type="evidence" value="ECO:0007669"/>
    <property type="project" value="InterPro"/>
</dbReference>
<dbReference type="PRINTS" id="PR00344">
    <property type="entry name" value="BCTRLSENSOR"/>
</dbReference>
<dbReference type="InterPro" id="IPR000700">
    <property type="entry name" value="PAS-assoc_C"/>
</dbReference>
<dbReference type="NCBIfam" id="TIGR00229">
    <property type="entry name" value="sensory_box"/>
    <property type="match status" value="1"/>
</dbReference>
<dbReference type="Gene3D" id="3.30.565.10">
    <property type="entry name" value="Histidine kinase-like ATPase, C-terminal domain"/>
    <property type="match status" value="1"/>
</dbReference>
<evidence type="ECO:0000256" key="11">
    <source>
        <dbReference type="ARBA" id="ARBA00023012"/>
    </source>
</evidence>
<dbReference type="OrthoDB" id="9801651at2"/>
<feature type="transmembrane region" description="Helical" evidence="14">
    <location>
        <begin position="130"/>
        <end position="150"/>
    </location>
</feature>
<dbReference type="InterPro" id="IPR013767">
    <property type="entry name" value="PAS_fold"/>
</dbReference>
<dbReference type="CDD" id="cd00082">
    <property type="entry name" value="HisKA"/>
    <property type="match status" value="1"/>
</dbReference>
<dbReference type="EC" id="2.7.13.3" evidence="3"/>
<evidence type="ECO:0000259" key="16">
    <source>
        <dbReference type="PROSITE" id="PS50110"/>
    </source>
</evidence>
<evidence type="ECO:0000256" key="5">
    <source>
        <dbReference type="ARBA" id="ARBA00022679"/>
    </source>
</evidence>
<dbReference type="Gene3D" id="3.30.450.20">
    <property type="entry name" value="PAS domain"/>
    <property type="match status" value="1"/>
</dbReference>
<evidence type="ECO:0000259" key="15">
    <source>
        <dbReference type="PROSITE" id="PS50109"/>
    </source>
</evidence>
<dbReference type="STRING" id="928856.SAMN04488049_10173"/>
<evidence type="ECO:0000256" key="13">
    <source>
        <dbReference type="PROSITE-ProRule" id="PRU00169"/>
    </source>
</evidence>
<dbReference type="PROSITE" id="PS50112">
    <property type="entry name" value="PAS"/>
    <property type="match status" value="1"/>
</dbReference>
<evidence type="ECO:0000256" key="2">
    <source>
        <dbReference type="ARBA" id="ARBA00004370"/>
    </source>
</evidence>
<dbReference type="InterPro" id="IPR005467">
    <property type="entry name" value="His_kinase_dom"/>
</dbReference>
<dbReference type="GO" id="GO:0005524">
    <property type="term" value="F:ATP binding"/>
    <property type="evidence" value="ECO:0007669"/>
    <property type="project" value="UniProtKB-KW"/>
</dbReference>
<dbReference type="InterPro" id="IPR004358">
    <property type="entry name" value="Sig_transdc_His_kin-like_C"/>
</dbReference>
<dbReference type="CDD" id="cd00130">
    <property type="entry name" value="PAS"/>
    <property type="match status" value="1"/>
</dbReference>
<dbReference type="SUPFAM" id="SSF47384">
    <property type="entry name" value="Homodimeric domain of signal transducing histidine kinase"/>
    <property type="match status" value="1"/>
</dbReference>
<evidence type="ECO:0000256" key="1">
    <source>
        <dbReference type="ARBA" id="ARBA00000085"/>
    </source>
</evidence>
<dbReference type="InterPro" id="IPR011006">
    <property type="entry name" value="CheY-like_superfamily"/>
</dbReference>
<keyword evidence="4 13" id="KW-0597">Phosphoprotein</keyword>
<keyword evidence="10 14" id="KW-1133">Transmembrane helix</keyword>
<keyword evidence="9" id="KW-0067">ATP-binding</keyword>
<feature type="transmembrane region" description="Helical" evidence="14">
    <location>
        <begin position="157"/>
        <end position="177"/>
    </location>
</feature>
<dbReference type="Pfam" id="PF02518">
    <property type="entry name" value="HATPase_c"/>
    <property type="match status" value="1"/>
</dbReference>
<accession>A0A0P1GE04</accession>
<keyword evidence="8 19" id="KW-0418">Kinase</keyword>
<keyword evidence="7" id="KW-0547">Nucleotide-binding</keyword>
<dbReference type="InterPro" id="IPR036890">
    <property type="entry name" value="HATPase_C_sf"/>
</dbReference>
<keyword evidence="5 19" id="KW-0808">Transferase</keyword>
<reference evidence="19 20" key="1">
    <citation type="submission" date="2015-09" db="EMBL/GenBank/DDBJ databases">
        <authorList>
            <consortium name="Swine Surveillance"/>
        </authorList>
    </citation>
    <scope>NUCLEOTIDE SEQUENCE [LARGE SCALE GENOMIC DNA]</scope>
    <source>
        <strain evidence="19 20">CECT 7557</strain>
    </source>
</reference>
<feature type="transmembrane region" description="Helical" evidence="14">
    <location>
        <begin position="183"/>
        <end position="209"/>
    </location>
</feature>
<dbReference type="PROSITE" id="PS50113">
    <property type="entry name" value="PAC"/>
    <property type="match status" value="1"/>
</dbReference>
<feature type="domain" description="PAC" evidence="18">
    <location>
        <begin position="315"/>
        <end position="369"/>
    </location>
</feature>
<dbReference type="GO" id="GO:0006355">
    <property type="term" value="P:regulation of DNA-templated transcription"/>
    <property type="evidence" value="ECO:0007669"/>
    <property type="project" value="InterPro"/>
</dbReference>
<evidence type="ECO:0000256" key="12">
    <source>
        <dbReference type="ARBA" id="ARBA00023136"/>
    </source>
</evidence>
<keyword evidence="6 14" id="KW-0812">Transmembrane</keyword>
<feature type="transmembrane region" description="Helical" evidence="14">
    <location>
        <begin position="60"/>
        <end position="84"/>
    </location>
</feature>
<evidence type="ECO:0000256" key="7">
    <source>
        <dbReference type="ARBA" id="ARBA00022741"/>
    </source>
</evidence>
<dbReference type="Gene3D" id="3.40.50.2300">
    <property type="match status" value="1"/>
</dbReference>
<evidence type="ECO:0000256" key="4">
    <source>
        <dbReference type="ARBA" id="ARBA00022553"/>
    </source>
</evidence>
<feature type="domain" description="PAS" evidence="17">
    <location>
        <begin position="243"/>
        <end position="295"/>
    </location>
</feature>
<dbReference type="CDD" id="cd16922">
    <property type="entry name" value="HATPase_EvgS-ArcB-TorS-like"/>
    <property type="match status" value="1"/>
</dbReference>
<dbReference type="InterPro" id="IPR036097">
    <property type="entry name" value="HisK_dim/P_sf"/>
</dbReference>
<dbReference type="InterPro" id="IPR003661">
    <property type="entry name" value="HisK_dim/P_dom"/>
</dbReference>
<dbReference type="SUPFAM" id="SSF55785">
    <property type="entry name" value="PYP-like sensor domain (PAS domain)"/>
    <property type="match status" value="1"/>
</dbReference>
<dbReference type="PROSITE" id="PS50110">
    <property type="entry name" value="RESPONSE_REGULATORY"/>
    <property type="match status" value="1"/>
</dbReference>